<accession>A0A3S0ZXE1</accession>
<dbReference type="GO" id="GO:0005524">
    <property type="term" value="F:ATP binding"/>
    <property type="evidence" value="ECO:0007669"/>
    <property type="project" value="UniProtKB-KW"/>
</dbReference>
<dbReference type="GO" id="GO:0016829">
    <property type="term" value="F:lyase activity"/>
    <property type="evidence" value="ECO:0007669"/>
    <property type="project" value="UniProtKB-KW"/>
</dbReference>
<proteinExistence type="inferred from homology"/>
<keyword evidence="6" id="KW-0456">Lyase</keyword>
<keyword evidence="2" id="KW-0547">Nucleotide-binding</keyword>
<dbReference type="GO" id="GO:0016887">
    <property type="term" value="F:ATP hydrolysis activity"/>
    <property type="evidence" value="ECO:0007669"/>
    <property type="project" value="InterPro"/>
</dbReference>
<dbReference type="SUPFAM" id="SSF52540">
    <property type="entry name" value="P-loop containing nucleoside triphosphate hydrolases"/>
    <property type="match status" value="1"/>
</dbReference>
<gene>
    <name evidence="6" type="primary">phnL</name>
    <name evidence="6" type="ORF">F126LOC_019205</name>
    <name evidence="5" type="ORF">H4F48_09030</name>
</gene>
<comment type="similarity">
    <text evidence="1">Belongs to the ABC transporter superfamily.</text>
</comment>
<dbReference type="PROSITE" id="PS50893">
    <property type="entry name" value="ABC_TRANSPORTER_2"/>
    <property type="match status" value="1"/>
</dbReference>
<name>A0A3S0ZXE1_9GAMM</name>
<organism evidence="6 7">
    <name type="scientific">Pectobacterium brasiliense</name>
    <dbReference type="NCBI Taxonomy" id="180957"/>
    <lineage>
        <taxon>Bacteria</taxon>
        <taxon>Pseudomonadati</taxon>
        <taxon>Pseudomonadota</taxon>
        <taxon>Gammaproteobacteria</taxon>
        <taxon>Enterobacterales</taxon>
        <taxon>Pectobacteriaceae</taxon>
        <taxon>Pectobacterium</taxon>
    </lineage>
</organism>
<dbReference type="Proteomes" id="UP000762586">
    <property type="component" value="Unassembled WGS sequence"/>
</dbReference>
<evidence type="ECO:0000256" key="3">
    <source>
        <dbReference type="ARBA" id="ARBA00022840"/>
    </source>
</evidence>
<dbReference type="InterPro" id="IPR017871">
    <property type="entry name" value="ABC_transporter-like_CS"/>
</dbReference>
<protein>
    <submittedName>
        <fullName evidence="6">Phosphonate C-P lyase system protein PhnL</fullName>
    </submittedName>
</protein>
<dbReference type="EMBL" id="JACGET010000011">
    <property type="protein sequence ID" value="MBN3106222.1"/>
    <property type="molecule type" value="Genomic_DNA"/>
</dbReference>
<evidence type="ECO:0000313" key="6">
    <source>
        <dbReference type="EMBL" id="QPK23726.1"/>
    </source>
</evidence>
<dbReference type="SMART" id="SM00382">
    <property type="entry name" value="AAA"/>
    <property type="match status" value="1"/>
</dbReference>
<dbReference type="PANTHER" id="PTHR42798:SF7">
    <property type="entry name" value="ALPHA-D-RIBOSE 1-METHYLPHOSPHONATE 5-TRIPHOSPHATE SYNTHASE SUBUNIT PHNL"/>
    <property type="match status" value="1"/>
</dbReference>
<dbReference type="RefSeq" id="WP_119871139.1">
    <property type="nucleotide sequence ID" value="NZ_CP059955.1"/>
</dbReference>
<reference evidence="5 8" key="1">
    <citation type="submission" date="2020-07" db="EMBL/GenBank/DDBJ databases">
        <title>A pangenomic view of the genus Pectobacterium provides insights into genome organization, phylogeny, and virulence.</title>
        <authorList>
            <person name="Jonkheer E."/>
            <person name="Brankovics B."/>
            <person name="Houwers I."/>
            <person name="Van Der Wolf J."/>
            <person name="Bonants P."/>
            <person name="Vreeburg R."/>
            <person name="Bollema R."/>
            <person name="De Haan J."/>
            <person name="Berke L."/>
            <person name="De Ridder D."/>
            <person name="Smit S."/>
            <person name="Van Der Lee T.A.J."/>
        </authorList>
    </citation>
    <scope>NUCLEOTIDE SEQUENCE [LARGE SCALE GENOMIC DNA]</scope>
    <source>
        <strain evidence="5 8">NAK:384</strain>
    </source>
</reference>
<dbReference type="PANTHER" id="PTHR42798">
    <property type="entry name" value="LIPOPROTEIN-RELEASING SYSTEM ATP-BINDING PROTEIN LOLD"/>
    <property type="match status" value="1"/>
</dbReference>
<dbReference type="PROSITE" id="PS00211">
    <property type="entry name" value="ABC_TRANSPORTER_1"/>
    <property type="match status" value="1"/>
</dbReference>
<feature type="domain" description="ABC transporter" evidence="4">
    <location>
        <begin position="5"/>
        <end position="245"/>
    </location>
</feature>
<dbReference type="Proteomes" id="UP000269351">
    <property type="component" value="Chromosome"/>
</dbReference>
<evidence type="ECO:0000256" key="2">
    <source>
        <dbReference type="ARBA" id="ARBA00022741"/>
    </source>
</evidence>
<dbReference type="Pfam" id="PF00005">
    <property type="entry name" value="ABC_tran"/>
    <property type="match status" value="1"/>
</dbReference>
<evidence type="ECO:0000256" key="1">
    <source>
        <dbReference type="ARBA" id="ARBA00005417"/>
    </source>
</evidence>
<evidence type="ECO:0000259" key="4">
    <source>
        <dbReference type="PROSITE" id="PS50893"/>
    </source>
</evidence>
<sequence length="248" mass="27771">MDTQLRIENVDKTFVLYNQQGTQLPVFHDISLSVKGGECVALHGHSGSGKSTLLRSLYGNYQPDGGHIWVRHRERWVDIVNADARHVLEIRRETVGWVSQFLRVIPRISTLNVVIQPLLERGMSRQESEIRAGELLTHLNVPERLWSLAPATFSGGEQQRINIARGFIGDYPILLLDEPTASLDAKNRLAVTQLINNAKDKGCAIVGIFHDDEVRQEVADRLYTMSVNAMSMNTLPIASNAQETANDH</sequence>
<dbReference type="NCBIfam" id="TIGR02324">
    <property type="entry name" value="CP_lyasePhnL"/>
    <property type="match status" value="1"/>
</dbReference>
<dbReference type="AlphaFoldDB" id="A0A3S0ZXE1"/>
<keyword evidence="8" id="KW-1185">Reference proteome</keyword>
<reference evidence="6 7" key="2">
    <citation type="submission" date="2020-11" db="EMBL/GenBank/DDBJ databases">
        <title>Complete genome sequence of Pectobacterium brasiliense strain F126.</title>
        <authorList>
            <person name="Miroshnikov K."/>
            <person name="Vo T.N.H."/>
            <person name="Khodykina M.V."/>
            <person name="Kabanova A.P."/>
            <person name="Shneider M."/>
            <person name="Korzhenkov A."/>
            <person name="Toschakov S.V."/>
            <person name="Miroshnikov K.A."/>
            <person name="Ignatov A.N."/>
            <person name="Mikhailova Y.V."/>
            <person name="Shelenkov A."/>
            <person name="Yanushevich Y.G."/>
            <person name="Evseev P.V."/>
        </authorList>
    </citation>
    <scope>NUCLEOTIDE SEQUENCE [LARGE SCALE GENOMIC DNA]</scope>
    <source>
        <strain evidence="6 7">F126</strain>
    </source>
</reference>
<dbReference type="InterPro" id="IPR027417">
    <property type="entry name" value="P-loop_NTPase"/>
</dbReference>
<dbReference type="InterPro" id="IPR012701">
    <property type="entry name" value="CP_lyase_PhnL"/>
</dbReference>
<dbReference type="EMBL" id="CP065031">
    <property type="protein sequence ID" value="QPK23726.1"/>
    <property type="molecule type" value="Genomic_DNA"/>
</dbReference>
<evidence type="ECO:0000313" key="8">
    <source>
        <dbReference type="Proteomes" id="UP000762586"/>
    </source>
</evidence>
<dbReference type="InterPro" id="IPR003593">
    <property type="entry name" value="AAA+_ATPase"/>
</dbReference>
<dbReference type="Gene3D" id="3.40.50.300">
    <property type="entry name" value="P-loop containing nucleotide triphosphate hydrolases"/>
    <property type="match status" value="1"/>
</dbReference>
<evidence type="ECO:0000313" key="7">
    <source>
        <dbReference type="Proteomes" id="UP000269351"/>
    </source>
</evidence>
<dbReference type="InterPro" id="IPR003439">
    <property type="entry name" value="ABC_transporter-like_ATP-bd"/>
</dbReference>
<evidence type="ECO:0000313" key="5">
    <source>
        <dbReference type="EMBL" id="MBN3106222.1"/>
    </source>
</evidence>
<keyword evidence="3" id="KW-0067">ATP-binding</keyword>